<feature type="region of interest" description="Disordered" evidence="1">
    <location>
        <begin position="1"/>
        <end position="41"/>
    </location>
</feature>
<sequence length="41" mass="4340">MSLGPTNPGRSTPTGGFTGGSFQITGDHGLRTAARWRKMFS</sequence>
<gene>
    <name evidence="2" type="ORF">IW245_000061</name>
</gene>
<organism evidence="2 3">
    <name type="scientific">Longispora fulva</name>
    <dbReference type="NCBI Taxonomy" id="619741"/>
    <lineage>
        <taxon>Bacteria</taxon>
        <taxon>Bacillati</taxon>
        <taxon>Actinomycetota</taxon>
        <taxon>Actinomycetes</taxon>
        <taxon>Micromonosporales</taxon>
        <taxon>Micromonosporaceae</taxon>
        <taxon>Longispora</taxon>
    </lineage>
</organism>
<reference evidence="2" key="1">
    <citation type="submission" date="2020-11" db="EMBL/GenBank/DDBJ databases">
        <title>Sequencing the genomes of 1000 actinobacteria strains.</title>
        <authorList>
            <person name="Klenk H.-P."/>
        </authorList>
    </citation>
    <scope>NUCLEOTIDE SEQUENCE</scope>
    <source>
        <strain evidence="2">DSM 45356</strain>
    </source>
</reference>
<evidence type="ECO:0000256" key="1">
    <source>
        <dbReference type="SAM" id="MobiDB-lite"/>
    </source>
</evidence>
<name>A0A8J7GCD6_9ACTN</name>
<dbReference type="Proteomes" id="UP000622552">
    <property type="component" value="Unassembled WGS sequence"/>
</dbReference>
<proteinExistence type="predicted"/>
<accession>A0A8J7GCD6</accession>
<protein>
    <submittedName>
        <fullName evidence="2">Uncharacterized protein</fullName>
    </submittedName>
</protein>
<comment type="caution">
    <text evidence="2">The sequence shown here is derived from an EMBL/GenBank/DDBJ whole genome shotgun (WGS) entry which is preliminary data.</text>
</comment>
<evidence type="ECO:0000313" key="2">
    <source>
        <dbReference type="EMBL" id="MBG6133867.1"/>
    </source>
</evidence>
<evidence type="ECO:0000313" key="3">
    <source>
        <dbReference type="Proteomes" id="UP000622552"/>
    </source>
</evidence>
<keyword evidence="3" id="KW-1185">Reference proteome</keyword>
<dbReference type="AlphaFoldDB" id="A0A8J7GCD6"/>
<dbReference type="EMBL" id="JADOUF010000001">
    <property type="protein sequence ID" value="MBG6133867.1"/>
    <property type="molecule type" value="Genomic_DNA"/>
</dbReference>